<dbReference type="Proteomes" id="UP001497744">
    <property type="component" value="Unassembled WGS sequence"/>
</dbReference>
<proteinExistence type="predicted"/>
<gene>
    <name evidence="2" type="ORF">BcabD6B2_24420</name>
</gene>
<keyword evidence="1" id="KW-0812">Transmembrane</keyword>
<evidence type="ECO:0000256" key="1">
    <source>
        <dbReference type="SAM" id="Phobius"/>
    </source>
</evidence>
<dbReference type="GeneID" id="94194488"/>
<feature type="transmembrane region" description="Helical" evidence="1">
    <location>
        <begin position="781"/>
        <end position="803"/>
    </location>
</feature>
<reference evidence="2 3" key="1">
    <citation type="submission" date="2021-06" db="EMBL/GenBank/DDBJ databases">
        <title>Genome sequence of Babesia caballi.</title>
        <authorList>
            <person name="Yamagishi J."/>
            <person name="Kidaka T."/>
            <person name="Ochi A."/>
        </authorList>
    </citation>
    <scope>NUCLEOTIDE SEQUENCE [LARGE SCALE GENOMIC DNA]</scope>
    <source>
        <strain evidence="2">USDA-D6B2</strain>
    </source>
</reference>
<protein>
    <submittedName>
        <fullName evidence="2">Variant erythrocyte surface antigen-1 family protein</fullName>
    </submittedName>
</protein>
<comment type="caution">
    <text evidence="2">The sequence shown here is derived from an EMBL/GenBank/DDBJ whole genome shotgun (WGS) entry which is preliminary data.</text>
</comment>
<keyword evidence="1" id="KW-0472">Membrane</keyword>
<name>A0AAV4LRY5_BABCB</name>
<dbReference type="InterPro" id="IPR024751">
    <property type="entry name" value="VESA1"/>
</dbReference>
<dbReference type="RefSeq" id="XP_067715076.1">
    <property type="nucleotide sequence ID" value="XM_067858975.1"/>
</dbReference>
<sequence length="845" mass="92537">MTQKNLTDCPSNLKEAIDWILRVTGKDQGAGVGVSTSGPQALSSAVFGLLGDVKDSSSELQDKFDEIKDALKTQSSNGLIDALGEGLKGFRNGIKGSPYNSAYNGQSNWDGVFTGDTSVSNDGKAPPKVAAKIFLGCVPMIFYGLSYLYWRCSDKGGWKSMMLKDGQDLNNFMLAMGYADDVVQNTKGSEFASSAFGKFGEFSTAMKASAVSNTAKPYFTFTEELRNRVGECKNDFNKCFLSSLYLAAGAYFRHHQSKKGNEGSKFPKGIRDILYWLSALQFSPQYEGLENHIDSLFLDSPLDVTMTGLSAQKLSSADVKTHLLTTCQYAPVLLGLIQGGGDSTQNGGTAWLHEIFSNSTFSFTYPAGRALFYTLADYVYALHFQLYFLYLQCANYYNNGCGWFWCKYGQGVHSQKKGKNLTSHICAAYTCGGGGCTHESTNVGQCKHEGNNSGTKCGSNNNTPSPLQAFLTDKLESLNIGASNSYSQHMKQHPEDYMCHVKMGFDTENLRKEERKGSELYYALKPFCTSANNPLRQLCEKLICLTRRAPKTLGGMFGFYCQLVQEWDKPSGSPGSVKKAIEGTVEGVLACFSKNGATTALTDAVSKLKGSTQHHSGSHANLSSIQSCNCDTCGKYLYPVTYCPGATFATTFASTYLSWIVDFAQDLQSWLKAFLDEFNALKCVGCGNCGHGSGHTSNDHGESSACKCASMPQCADDLPLFYAYGFQFMSANTLKNGGNGAGPRKCHQFADQLKAVLSDKDGTPLWDLIVSIENFVYYIRLPFLLLAVSFWTLAAITLLYRYLFKLDLLHIKSHLHLPSSHKILPSALLTENKASALKKLFHYMP</sequence>
<evidence type="ECO:0000313" key="3">
    <source>
        <dbReference type="Proteomes" id="UP001497744"/>
    </source>
</evidence>
<keyword evidence="3" id="KW-1185">Reference proteome</keyword>
<organism evidence="2 3">
    <name type="scientific">Babesia caballi</name>
    <dbReference type="NCBI Taxonomy" id="5871"/>
    <lineage>
        <taxon>Eukaryota</taxon>
        <taxon>Sar</taxon>
        <taxon>Alveolata</taxon>
        <taxon>Apicomplexa</taxon>
        <taxon>Aconoidasida</taxon>
        <taxon>Piroplasmida</taxon>
        <taxon>Babesiidae</taxon>
        <taxon>Babesia</taxon>
    </lineage>
</organism>
<evidence type="ECO:0000313" key="2">
    <source>
        <dbReference type="EMBL" id="GIX63007.1"/>
    </source>
</evidence>
<dbReference type="AlphaFoldDB" id="A0AAV4LRY5"/>
<dbReference type="EMBL" id="BPLF01000002">
    <property type="protein sequence ID" value="GIX63007.1"/>
    <property type="molecule type" value="Genomic_DNA"/>
</dbReference>
<accession>A0AAV4LRY5</accession>
<keyword evidence="1" id="KW-1133">Transmembrane helix</keyword>
<dbReference type="Pfam" id="PF12785">
    <property type="entry name" value="VESA1_N"/>
    <property type="match status" value="1"/>
</dbReference>